<reference evidence="1" key="1">
    <citation type="submission" date="2021-02" db="EMBL/GenBank/DDBJ databases">
        <title>PHA producing bacteria isolated from coastal sediment in Guangdong, Shenzhen.</title>
        <authorList>
            <person name="Zheng W."/>
            <person name="Yu S."/>
            <person name="Huang Y."/>
        </authorList>
    </citation>
    <scope>NUCLEOTIDE SEQUENCE</scope>
    <source>
        <strain evidence="1">TN14-10</strain>
    </source>
</reference>
<evidence type="ECO:0000313" key="1">
    <source>
        <dbReference type="EMBL" id="MBN7795756.1"/>
    </source>
</evidence>
<dbReference type="RefSeq" id="WP_206559202.1">
    <property type="nucleotide sequence ID" value="NZ_JAFKCZ010000003.1"/>
</dbReference>
<proteinExistence type="predicted"/>
<name>A0A939DCR7_9GAMM</name>
<dbReference type="CDD" id="cd14503">
    <property type="entry name" value="PTP-bact"/>
    <property type="match status" value="1"/>
</dbReference>
<comment type="caution">
    <text evidence="1">The sequence shown here is derived from an EMBL/GenBank/DDBJ whole genome shotgun (WGS) entry which is preliminary data.</text>
</comment>
<gene>
    <name evidence="1" type="ORF">JYP50_04085</name>
</gene>
<sequence>MSVERAFNFRPVSENVATSGLLNEEQLSALGASGYEAVINLLPHDSQYAIPGEEAIVAGQGIDYFYIPVDFAHPVAEDYAAFVRAMGACRGKRLLIHCAANYRVSAFYAIYAWEHLGWSATRAREHIASIWQLEDNPPWESFIATYIPGGG</sequence>
<keyword evidence="2" id="KW-1185">Reference proteome</keyword>
<dbReference type="InterPro" id="IPR029021">
    <property type="entry name" value="Prot-tyrosine_phosphatase-like"/>
</dbReference>
<accession>A0A939DCR7</accession>
<dbReference type="Gene3D" id="3.90.190.10">
    <property type="entry name" value="Protein tyrosine phosphatase superfamily"/>
    <property type="match status" value="1"/>
</dbReference>
<dbReference type="SUPFAM" id="SSF52799">
    <property type="entry name" value="(Phosphotyrosine protein) phosphatases II"/>
    <property type="match status" value="1"/>
</dbReference>
<dbReference type="Proteomes" id="UP000664303">
    <property type="component" value="Unassembled WGS sequence"/>
</dbReference>
<organism evidence="1 2">
    <name type="scientific">Parahaliea mediterranea</name>
    <dbReference type="NCBI Taxonomy" id="651086"/>
    <lineage>
        <taxon>Bacteria</taxon>
        <taxon>Pseudomonadati</taxon>
        <taxon>Pseudomonadota</taxon>
        <taxon>Gammaproteobacteria</taxon>
        <taxon>Cellvibrionales</taxon>
        <taxon>Halieaceae</taxon>
        <taxon>Parahaliea</taxon>
    </lineage>
</organism>
<dbReference type="EMBL" id="JAFKCZ010000003">
    <property type="protein sequence ID" value="MBN7795756.1"/>
    <property type="molecule type" value="Genomic_DNA"/>
</dbReference>
<protein>
    <submittedName>
        <fullName evidence="1">Protein tyrosine phosphatase family protein</fullName>
    </submittedName>
</protein>
<evidence type="ECO:0000313" key="2">
    <source>
        <dbReference type="Proteomes" id="UP000664303"/>
    </source>
</evidence>
<dbReference type="AlphaFoldDB" id="A0A939DCR7"/>